<sequence length="305" mass="35218">MEIFNISDISEIKKDNTKRVAALGFFDGIHNAHQKIIGDAVSVATEGVKSIVITLDKSPKEYFGKTSEELLTPINKKNELLESLSVDEVYYLEFNEKLQNLSADDFIDNILKKLNIEKVFCGFDYRFGNKGLGTPKLIEENGIEISVQNEQTIDGEKISTTVLKKFVRDGEFQKYREYSGRFYSISGLVVKGRQLGRTINFPTANLQLSEKYLLPETNGVYITKLKVHSEIYKSITNIGYNPTVSTEKNKKFIETHILDFDEDIYGEKIEIFFYEFLRKEQKFESFDHLKEQLKLDKKTSEEKDY</sequence>
<evidence type="ECO:0000313" key="16">
    <source>
        <dbReference type="EMBL" id="QIX87706.1"/>
    </source>
</evidence>
<evidence type="ECO:0000256" key="10">
    <source>
        <dbReference type="ARBA" id="ARBA00022840"/>
    </source>
</evidence>
<comment type="catalytic activity">
    <reaction evidence="13 14">
        <text>FMN + ATP + H(+) = FAD + diphosphate</text>
        <dbReference type="Rhea" id="RHEA:17237"/>
        <dbReference type="ChEBI" id="CHEBI:15378"/>
        <dbReference type="ChEBI" id="CHEBI:30616"/>
        <dbReference type="ChEBI" id="CHEBI:33019"/>
        <dbReference type="ChEBI" id="CHEBI:57692"/>
        <dbReference type="ChEBI" id="CHEBI:58210"/>
        <dbReference type="EC" id="2.7.7.2"/>
    </reaction>
</comment>
<keyword evidence="5 14" id="KW-0808">Transferase</keyword>
<dbReference type="Gene3D" id="2.40.30.30">
    <property type="entry name" value="Riboflavin kinase-like"/>
    <property type="match status" value="1"/>
</dbReference>
<dbReference type="PIRSF" id="PIRSF004491">
    <property type="entry name" value="FAD_Synth"/>
    <property type="match status" value="1"/>
</dbReference>
<name>A0ABX6KIX7_9BACL</name>
<proteinExistence type="inferred from homology"/>
<dbReference type="Gene3D" id="3.40.50.620">
    <property type="entry name" value="HUPs"/>
    <property type="match status" value="1"/>
</dbReference>
<evidence type="ECO:0000256" key="1">
    <source>
        <dbReference type="ARBA" id="ARBA00004726"/>
    </source>
</evidence>
<keyword evidence="3 14" id="KW-0285">Flavoprotein</keyword>
<evidence type="ECO:0000256" key="11">
    <source>
        <dbReference type="ARBA" id="ARBA00023268"/>
    </source>
</evidence>
<keyword evidence="11" id="KW-0511">Multifunctional enzyme</keyword>
<comment type="similarity">
    <text evidence="14">Belongs to the ribF family.</text>
</comment>
<dbReference type="SMART" id="SM00904">
    <property type="entry name" value="Flavokinase"/>
    <property type="match status" value="1"/>
</dbReference>
<dbReference type="EC" id="2.7.7.2" evidence="14"/>
<evidence type="ECO:0000256" key="13">
    <source>
        <dbReference type="ARBA" id="ARBA00049494"/>
    </source>
</evidence>
<reference evidence="16 17" key="1">
    <citation type="submission" date="2019-11" db="EMBL/GenBank/DDBJ databases">
        <title>FDA dAtabase for Regulatory Grade micrObial Sequences (FDA-ARGOS): Supporting development and validation of Infectious Disease Dx tests.</title>
        <authorList>
            <person name="Damon A."/>
            <person name="Tallon L."/>
            <person name="Sadzewicz L."/>
            <person name="Vavikolanu K."/>
            <person name="Mehta A."/>
            <person name="Aluvathingal J."/>
            <person name="Nadendla S."/>
            <person name="Myers T."/>
            <person name="Yan Y."/>
            <person name="Sichtig H."/>
        </authorList>
    </citation>
    <scope>NUCLEOTIDE SEQUENCE [LARGE SCALE GENOMIC DNA]</scope>
    <source>
        <strain evidence="16 17">FDAARGOS_740</strain>
    </source>
</reference>
<evidence type="ECO:0000256" key="6">
    <source>
        <dbReference type="ARBA" id="ARBA00022695"/>
    </source>
</evidence>
<protein>
    <recommendedName>
        <fullName evidence="14">Riboflavin biosynthesis protein</fullName>
    </recommendedName>
    <domain>
        <recommendedName>
            <fullName evidence="14">Riboflavin kinase</fullName>
            <ecNumber evidence="14">2.7.1.26</ecNumber>
        </recommendedName>
        <alternativeName>
            <fullName evidence="14">Flavokinase</fullName>
        </alternativeName>
    </domain>
    <domain>
        <recommendedName>
            <fullName evidence="14">FMN adenylyltransferase</fullName>
            <ecNumber evidence="14">2.7.7.2</ecNumber>
        </recommendedName>
        <alternativeName>
            <fullName evidence="14">FAD pyrophosphorylase</fullName>
        </alternativeName>
        <alternativeName>
            <fullName evidence="14">FAD synthase</fullName>
        </alternativeName>
    </domain>
</protein>
<keyword evidence="9 14" id="KW-0274">FAD</keyword>
<dbReference type="InterPro" id="IPR023465">
    <property type="entry name" value="Riboflavin_kinase_dom_sf"/>
</dbReference>
<comment type="pathway">
    <text evidence="1 14">Cofactor biosynthesis; FAD biosynthesis; FAD from FMN: step 1/1.</text>
</comment>
<evidence type="ECO:0000256" key="8">
    <source>
        <dbReference type="ARBA" id="ARBA00022777"/>
    </source>
</evidence>
<evidence type="ECO:0000256" key="7">
    <source>
        <dbReference type="ARBA" id="ARBA00022741"/>
    </source>
</evidence>
<evidence type="ECO:0000256" key="9">
    <source>
        <dbReference type="ARBA" id="ARBA00022827"/>
    </source>
</evidence>
<dbReference type="PANTHER" id="PTHR22749">
    <property type="entry name" value="RIBOFLAVIN KINASE/FMN ADENYLYLTRANSFERASE"/>
    <property type="match status" value="1"/>
</dbReference>
<keyword evidence="8 14" id="KW-0418">Kinase</keyword>
<dbReference type="NCBIfam" id="TIGR00083">
    <property type="entry name" value="ribF"/>
    <property type="match status" value="1"/>
</dbReference>
<evidence type="ECO:0000256" key="4">
    <source>
        <dbReference type="ARBA" id="ARBA00022643"/>
    </source>
</evidence>
<evidence type="ECO:0000256" key="5">
    <source>
        <dbReference type="ARBA" id="ARBA00022679"/>
    </source>
</evidence>
<keyword evidence="7 14" id="KW-0547">Nucleotide-binding</keyword>
<dbReference type="GO" id="GO:0003919">
    <property type="term" value="F:FMN adenylyltransferase activity"/>
    <property type="evidence" value="ECO:0007669"/>
    <property type="project" value="UniProtKB-EC"/>
</dbReference>
<dbReference type="EMBL" id="CP050965">
    <property type="protein sequence ID" value="QIX87706.1"/>
    <property type="molecule type" value="Genomic_DNA"/>
</dbReference>
<evidence type="ECO:0000256" key="2">
    <source>
        <dbReference type="ARBA" id="ARBA00005201"/>
    </source>
</evidence>
<comment type="pathway">
    <text evidence="2 14">Cofactor biosynthesis; FMN biosynthesis; FMN from riboflavin (ATP route): step 1/1.</text>
</comment>
<gene>
    <name evidence="16" type="ORF">FOC48_02570</name>
</gene>
<keyword evidence="10 14" id="KW-0067">ATP-binding</keyword>
<organism evidence="16 17">
    <name type="scientific">Gemella haemolysans</name>
    <dbReference type="NCBI Taxonomy" id="1379"/>
    <lineage>
        <taxon>Bacteria</taxon>
        <taxon>Bacillati</taxon>
        <taxon>Bacillota</taxon>
        <taxon>Bacilli</taxon>
        <taxon>Bacillales</taxon>
        <taxon>Gemellaceae</taxon>
        <taxon>Gemella</taxon>
    </lineage>
</organism>
<dbReference type="Proteomes" id="UP000501205">
    <property type="component" value="Chromosome"/>
</dbReference>
<dbReference type="InterPro" id="IPR014729">
    <property type="entry name" value="Rossmann-like_a/b/a_fold"/>
</dbReference>
<evidence type="ECO:0000256" key="12">
    <source>
        <dbReference type="ARBA" id="ARBA00047880"/>
    </source>
</evidence>
<keyword evidence="6 14" id="KW-0548">Nucleotidyltransferase</keyword>
<dbReference type="NCBIfam" id="NF004162">
    <property type="entry name" value="PRK05627.1-5"/>
    <property type="match status" value="1"/>
</dbReference>
<dbReference type="RefSeq" id="WP_172497833.1">
    <property type="nucleotide sequence ID" value="NZ_CP050965.1"/>
</dbReference>
<keyword evidence="4 14" id="KW-0288">FMN</keyword>
<accession>A0ABX6KIX7</accession>
<feature type="domain" description="Riboflavin kinase" evidence="15">
    <location>
        <begin position="178"/>
        <end position="304"/>
    </location>
</feature>
<evidence type="ECO:0000313" key="17">
    <source>
        <dbReference type="Proteomes" id="UP000501205"/>
    </source>
</evidence>
<evidence type="ECO:0000256" key="3">
    <source>
        <dbReference type="ARBA" id="ARBA00022630"/>
    </source>
</evidence>
<dbReference type="SUPFAM" id="SSF52374">
    <property type="entry name" value="Nucleotidylyl transferase"/>
    <property type="match status" value="1"/>
</dbReference>
<evidence type="ECO:0000256" key="14">
    <source>
        <dbReference type="PIRNR" id="PIRNR004491"/>
    </source>
</evidence>
<evidence type="ECO:0000259" key="15">
    <source>
        <dbReference type="SMART" id="SM00904"/>
    </source>
</evidence>
<dbReference type="InterPro" id="IPR015865">
    <property type="entry name" value="Riboflavin_kinase_bac/euk"/>
</dbReference>
<keyword evidence="17" id="KW-1185">Reference proteome</keyword>
<dbReference type="EC" id="2.7.1.26" evidence="14"/>
<dbReference type="Pfam" id="PF06574">
    <property type="entry name" value="FAD_syn"/>
    <property type="match status" value="1"/>
</dbReference>
<dbReference type="InterPro" id="IPR015864">
    <property type="entry name" value="FAD_synthase"/>
</dbReference>
<dbReference type="InterPro" id="IPR023468">
    <property type="entry name" value="Riboflavin_kinase"/>
</dbReference>
<dbReference type="InterPro" id="IPR002606">
    <property type="entry name" value="Riboflavin_kinase_bac"/>
</dbReference>
<comment type="catalytic activity">
    <reaction evidence="12 14">
        <text>riboflavin + ATP = FMN + ADP + H(+)</text>
        <dbReference type="Rhea" id="RHEA:14357"/>
        <dbReference type="ChEBI" id="CHEBI:15378"/>
        <dbReference type="ChEBI" id="CHEBI:30616"/>
        <dbReference type="ChEBI" id="CHEBI:57986"/>
        <dbReference type="ChEBI" id="CHEBI:58210"/>
        <dbReference type="ChEBI" id="CHEBI:456216"/>
        <dbReference type="EC" id="2.7.1.26"/>
    </reaction>
</comment>
<dbReference type="PANTHER" id="PTHR22749:SF6">
    <property type="entry name" value="RIBOFLAVIN KINASE"/>
    <property type="match status" value="1"/>
</dbReference>
<dbReference type="SUPFAM" id="SSF82114">
    <property type="entry name" value="Riboflavin kinase-like"/>
    <property type="match status" value="1"/>
</dbReference>
<dbReference type="GO" id="GO:0008531">
    <property type="term" value="F:riboflavin kinase activity"/>
    <property type="evidence" value="ECO:0007669"/>
    <property type="project" value="UniProtKB-EC"/>
</dbReference>
<dbReference type="Pfam" id="PF01687">
    <property type="entry name" value="Flavokinase"/>
    <property type="match status" value="1"/>
</dbReference>
<dbReference type="CDD" id="cd02064">
    <property type="entry name" value="FAD_synthetase_N"/>
    <property type="match status" value="1"/>
</dbReference>